<organism evidence="2">
    <name type="scientific">marine metagenome</name>
    <dbReference type="NCBI Taxonomy" id="408172"/>
    <lineage>
        <taxon>unclassified sequences</taxon>
        <taxon>metagenomes</taxon>
        <taxon>ecological metagenomes</taxon>
    </lineage>
</organism>
<dbReference type="Pfam" id="PF01882">
    <property type="entry name" value="DUF58"/>
    <property type="match status" value="1"/>
</dbReference>
<dbReference type="EMBL" id="UINC01149693">
    <property type="protein sequence ID" value="SVD42319.1"/>
    <property type="molecule type" value="Genomic_DNA"/>
</dbReference>
<evidence type="ECO:0000313" key="2">
    <source>
        <dbReference type="EMBL" id="SVD42319.1"/>
    </source>
</evidence>
<name>A0A382V746_9ZZZZ</name>
<feature type="non-terminal residue" evidence="2">
    <location>
        <position position="64"/>
    </location>
</feature>
<dbReference type="InterPro" id="IPR002881">
    <property type="entry name" value="DUF58"/>
</dbReference>
<dbReference type="PANTHER" id="PTHR33608">
    <property type="entry name" value="BLL2464 PROTEIN"/>
    <property type="match status" value="1"/>
</dbReference>
<dbReference type="AlphaFoldDB" id="A0A382V746"/>
<proteinExistence type="predicted"/>
<feature type="domain" description="DUF58" evidence="1">
    <location>
        <begin position="42"/>
        <end position="64"/>
    </location>
</feature>
<evidence type="ECO:0000259" key="1">
    <source>
        <dbReference type="Pfam" id="PF01882"/>
    </source>
</evidence>
<accession>A0A382V746</accession>
<gene>
    <name evidence="2" type="ORF">METZ01_LOCUS395173</name>
</gene>
<sequence>MLPPEILEQVRRMHIRTRRLVDGSFSGEYHSIFKGRGMEFAEVREYSPGDDVRTIDWNVTARMG</sequence>
<protein>
    <recommendedName>
        <fullName evidence="1">DUF58 domain-containing protein</fullName>
    </recommendedName>
</protein>
<reference evidence="2" key="1">
    <citation type="submission" date="2018-05" db="EMBL/GenBank/DDBJ databases">
        <authorList>
            <person name="Lanie J.A."/>
            <person name="Ng W.-L."/>
            <person name="Kazmierczak K.M."/>
            <person name="Andrzejewski T.M."/>
            <person name="Davidsen T.M."/>
            <person name="Wayne K.J."/>
            <person name="Tettelin H."/>
            <person name="Glass J.I."/>
            <person name="Rusch D."/>
            <person name="Podicherti R."/>
            <person name="Tsui H.-C.T."/>
            <person name="Winkler M.E."/>
        </authorList>
    </citation>
    <scope>NUCLEOTIDE SEQUENCE</scope>
</reference>
<dbReference type="PANTHER" id="PTHR33608:SF6">
    <property type="entry name" value="BLL2464 PROTEIN"/>
    <property type="match status" value="1"/>
</dbReference>